<dbReference type="GO" id="GO:0045275">
    <property type="term" value="C:respiratory chain complex III"/>
    <property type="evidence" value="ECO:0007669"/>
    <property type="project" value="InterPro"/>
</dbReference>
<feature type="transmembrane region" description="Helical" evidence="20">
    <location>
        <begin position="230"/>
        <end position="251"/>
    </location>
</feature>
<feature type="domain" description="Cytochrome b/b6 N-terminal region profile" evidence="21">
    <location>
        <begin position="1"/>
        <end position="210"/>
    </location>
</feature>
<evidence type="ECO:0000256" key="11">
    <source>
        <dbReference type="ARBA" id="ARBA00022982"/>
    </source>
</evidence>
<keyword evidence="12 20" id="KW-1133">Transmembrane helix</keyword>
<comment type="function">
    <text evidence="1 20">Component of the ubiquinol-cytochrome c reductase complex (complex III or cytochrome b-c1 complex) that is part of the mitochondrial respiratory chain. The b-c1 complex mediates electron transfer from ubiquinol to cytochrome c. Contributes to the generation of a proton gradient across the mitochondrial membrane that is then used for ATP synthesis.</text>
</comment>
<feature type="binding site" description="axial binding residue" evidence="19">
    <location>
        <position position="98"/>
    </location>
    <ligand>
        <name>heme b</name>
        <dbReference type="ChEBI" id="CHEBI:60344"/>
        <label>b566</label>
    </ligand>
    <ligandPart>
        <name>Fe</name>
        <dbReference type="ChEBI" id="CHEBI:18248"/>
    </ligandPart>
</feature>
<sequence length="380" mass="42714">MTTNLRKQHPVLKIINNSFIDLPTPPNISAWWNFGSLLGLCLIIQVLTGLFLAMHYTADVSSAFSSVAHIHRDVQHGWLIRNLHANGASLFFICIYLHIGRGLYYGSYMFTETWNIGVLLLLLVMATAFMGYVLPWGQMSFWGATVITNLLSAVPYVGNILVEWIWGGFAIDNATLTRFFTLHFVLPFIILGVSMVHLLFLHETGSNNPTGLNSNSDKIPFHPYYSYKDALGALIMLFFLLSLALFSPNLLGDPENFTPANPLVTPPHIKPEWYFLFAYAILRSIPNKLGGVLALLFSILILLILPMTHLSKQRTLSFRPISQGLFWLLISDVLILTWIGGQPVEHPFIILGQLASALYFLIFLLLMPLAAVLENKLLNW</sequence>
<keyword evidence="10" id="KW-0999">Mitochondrion inner membrane</keyword>
<evidence type="ECO:0000256" key="13">
    <source>
        <dbReference type="ARBA" id="ARBA00023004"/>
    </source>
</evidence>
<keyword evidence="9 19" id="KW-0479">Metal-binding</keyword>
<comment type="cofactor">
    <cofactor evidence="19">
        <name>heme</name>
        <dbReference type="ChEBI" id="CHEBI:30413"/>
    </cofactor>
    <text evidence="19">Binds 2 heme groups non-covalently.</text>
</comment>
<dbReference type="FunFam" id="1.20.810.10:FF:000002">
    <property type="entry name" value="Cytochrome b"/>
    <property type="match status" value="1"/>
</dbReference>
<reference evidence="24" key="3">
    <citation type="submission" date="2015-03" db="EMBL/GenBank/DDBJ databases">
        <title>Determination and comparison of two complete mitochondrial genomes of Variegated Racerunner, Eremias vermiculata.</title>
        <authorList>
            <person name="Zhou T."/>
            <person name="Liu J."/>
            <person name="Li D."/>
            <person name="Guo X."/>
        </authorList>
    </citation>
    <scope>NUCLEOTIDE SEQUENCE</scope>
    <source>
        <tissue evidence="24">Liver</tissue>
    </source>
</reference>
<feature type="transmembrane region" description="Helical" evidence="20">
    <location>
        <begin position="289"/>
        <end position="308"/>
    </location>
</feature>
<keyword evidence="5 20" id="KW-0813">Transport</keyword>
<keyword evidence="14" id="KW-0830">Ubiquinone</keyword>
<dbReference type="GO" id="GO:0046872">
    <property type="term" value="F:metal ion binding"/>
    <property type="evidence" value="ECO:0007669"/>
    <property type="project" value="UniProtKB-UniRule"/>
</dbReference>
<feature type="transmembrane region" description="Helical" evidence="20">
    <location>
        <begin position="78"/>
        <end position="99"/>
    </location>
</feature>
<comment type="subcellular location">
    <subcellularLocation>
        <location evidence="2">Mitochondrion inner membrane</location>
        <topology evidence="2">Multi-pass membrane protein</topology>
    </subcellularLocation>
</comment>
<dbReference type="GO" id="GO:0005743">
    <property type="term" value="C:mitochondrial inner membrane"/>
    <property type="evidence" value="ECO:0007669"/>
    <property type="project" value="UniProtKB-SubCell"/>
</dbReference>
<comment type="subunit">
    <text evidence="3">The cytochrome bc1 complex contains 3 respiratory subunits (MT-CYB, CYC1 and UQCRFS1), 2 core proteins (UQCRC1 and UQCRC2) and probably 6 low-molecular weight proteins.</text>
</comment>
<dbReference type="InterPro" id="IPR048260">
    <property type="entry name" value="Cytochrome_b_C_euk/bac"/>
</dbReference>
<evidence type="ECO:0000313" key="23">
    <source>
        <dbReference type="EMBL" id="AIS20788.1"/>
    </source>
</evidence>
<keyword evidence="7 20" id="KW-0679">Respiratory chain</keyword>
<dbReference type="SUPFAM" id="SSF81342">
    <property type="entry name" value="Transmembrane di-heme cytochromes"/>
    <property type="match status" value="1"/>
</dbReference>
<evidence type="ECO:0000256" key="2">
    <source>
        <dbReference type="ARBA" id="ARBA00004448"/>
    </source>
</evidence>
<evidence type="ECO:0000313" key="24">
    <source>
        <dbReference type="EMBL" id="AKQ77773.1"/>
    </source>
</evidence>
<dbReference type="GeneID" id="20834429"/>
<evidence type="ECO:0000256" key="10">
    <source>
        <dbReference type="ARBA" id="ARBA00022792"/>
    </source>
</evidence>
<reference evidence="23" key="2">
    <citation type="submission" date="2014-07" db="EMBL/GenBank/DDBJ databases">
        <authorList>
            <person name="Lopez L."/>
        </authorList>
    </citation>
    <scope>NUCLEOTIDE SEQUENCE</scope>
</reference>
<dbReference type="InterPro" id="IPR027387">
    <property type="entry name" value="Cytb/b6-like_sf"/>
</dbReference>
<evidence type="ECO:0000256" key="7">
    <source>
        <dbReference type="ARBA" id="ARBA00022660"/>
    </source>
</evidence>
<protein>
    <recommendedName>
        <fullName evidence="4 20">Cytochrome b</fullName>
    </recommendedName>
</protein>
<evidence type="ECO:0000256" key="5">
    <source>
        <dbReference type="ARBA" id="ARBA00022448"/>
    </source>
</evidence>
<feature type="transmembrane region" description="Helical" evidence="20">
    <location>
        <begin position="347"/>
        <end position="373"/>
    </location>
</feature>
<dbReference type="SUPFAM" id="SSF81648">
    <property type="entry name" value="a domain/subunit of cytochrome bc1 complex (Ubiquinol-cytochrome c reductase)"/>
    <property type="match status" value="1"/>
</dbReference>
<evidence type="ECO:0000256" key="16">
    <source>
        <dbReference type="ARBA" id="ARBA00023136"/>
    </source>
</evidence>
<comment type="cofactor">
    <cofactor evidence="20">
        <name>heme b</name>
        <dbReference type="ChEBI" id="CHEBI:60344"/>
    </cofactor>
    <text evidence="20">Binds 2 heme groups non-covalently.</text>
</comment>
<dbReference type="PROSITE" id="PS51003">
    <property type="entry name" value="CYTB_CTER"/>
    <property type="match status" value="1"/>
</dbReference>
<evidence type="ECO:0000259" key="21">
    <source>
        <dbReference type="PROSITE" id="PS51002"/>
    </source>
</evidence>
<feature type="binding site" evidence="18">
    <location>
        <position position="202"/>
    </location>
    <ligand>
        <name>a ubiquinone</name>
        <dbReference type="ChEBI" id="CHEBI:16389"/>
    </ligand>
</feature>
<dbReference type="Pfam" id="PF00032">
    <property type="entry name" value="Cytochrom_B_C"/>
    <property type="match status" value="1"/>
</dbReference>
<dbReference type="PANTHER" id="PTHR19271:SF16">
    <property type="entry name" value="CYTOCHROME B"/>
    <property type="match status" value="1"/>
</dbReference>
<evidence type="ECO:0000256" key="12">
    <source>
        <dbReference type="ARBA" id="ARBA00022989"/>
    </source>
</evidence>
<evidence type="ECO:0000256" key="14">
    <source>
        <dbReference type="ARBA" id="ARBA00023075"/>
    </source>
</evidence>
<dbReference type="GO" id="GO:0006122">
    <property type="term" value="P:mitochondrial electron transport, ubiquinol to cytochrome c"/>
    <property type="evidence" value="ECO:0007669"/>
    <property type="project" value="TreeGrafter"/>
</dbReference>
<feature type="binding site" description="axial binding residue" evidence="19">
    <location>
        <position position="197"/>
    </location>
    <ligand>
        <name>heme b</name>
        <dbReference type="ChEBI" id="CHEBI:60344"/>
        <label>b566</label>
    </ligand>
    <ligandPart>
        <name>Fe</name>
        <dbReference type="ChEBI" id="CHEBI:18248"/>
    </ligandPart>
</feature>
<proteinExistence type="inferred from homology"/>
<dbReference type="GO" id="GO:0016491">
    <property type="term" value="F:oxidoreductase activity"/>
    <property type="evidence" value="ECO:0007669"/>
    <property type="project" value="UniProtKB-UniRule"/>
</dbReference>
<dbReference type="PANTHER" id="PTHR19271">
    <property type="entry name" value="CYTOCHROME B"/>
    <property type="match status" value="1"/>
</dbReference>
<evidence type="ECO:0000256" key="9">
    <source>
        <dbReference type="ARBA" id="ARBA00022723"/>
    </source>
</evidence>
<dbReference type="InterPro" id="IPR036150">
    <property type="entry name" value="Cyt_b/b6_C_sf"/>
</dbReference>
<dbReference type="AlphaFoldDB" id="A0A0U1XDU3"/>
<feature type="binding site" description="axial binding residue" evidence="19">
    <location>
        <position position="183"/>
    </location>
    <ligand>
        <name>heme b</name>
        <dbReference type="ChEBI" id="CHEBI:60344"/>
        <label>b562</label>
    </ligand>
    <ligandPart>
        <name>Fe</name>
        <dbReference type="ChEBI" id="CHEBI:18248"/>
    </ligandPart>
</feature>
<dbReference type="InterPro" id="IPR016174">
    <property type="entry name" value="Di-haem_cyt_TM"/>
</dbReference>
<feature type="transmembrane region" description="Helical" evidence="20">
    <location>
        <begin position="146"/>
        <end position="167"/>
    </location>
</feature>
<keyword evidence="6 19" id="KW-0349">Heme</keyword>
<evidence type="ECO:0000256" key="8">
    <source>
        <dbReference type="ARBA" id="ARBA00022692"/>
    </source>
</evidence>
<dbReference type="InterPro" id="IPR030689">
    <property type="entry name" value="Cytochrome_b"/>
</dbReference>
<evidence type="ECO:0000256" key="4">
    <source>
        <dbReference type="ARBA" id="ARBA00013531"/>
    </source>
</evidence>
<organism evidence="23">
    <name type="scientific">Eremias vermiculata</name>
    <dbReference type="NCBI Taxonomy" id="383861"/>
    <lineage>
        <taxon>Eukaryota</taxon>
        <taxon>Metazoa</taxon>
        <taxon>Chordata</taxon>
        <taxon>Craniata</taxon>
        <taxon>Vertebrata</taxon>
        <taxon>Euteleostomi</taxon>
        <taxon>Lepidosauria</taxon>
        <taxon>Squamata</taxon>
        <taxon>Bifurcata</taxon>
        <taxon>Unidentata</taxon>
        <taxon>Episquamata</taxon>
        <taxon>Laterata</taxon>
        <taxon>Lacertibaenia</taxon>
        <taxon>Lacertidae</taxon>
        <taxon>Eremias</taxon>
    </lineage>
</organism>
<keyword evidence="15 20" id="KW-0496">Mitochondrion</keyword>
<keyword evidence="16 20" id="KW-0472">Membrane</keyword>
<dbReference type="InterPro" id="IPR005798">
    <property type="entry name" value="Cyt_b/b6_C"/>
</dbReference>
<feature type="transmembrane region" description="Helical" evidence="20">
    <location>
        <begin position="179"/>
        <end position="201"/>
    </location>
</feature>
<keyword evidence="8 20" id="KW-0812">Transmembrane</keyword>
<dbReference type="Gene3D" id="1.20.810.10">
    <property type="entry name" value="Cytochrome Bc1 Complex, Chain C"/>
    <property type="match status" value="1"/>
</dbReference>
<dbReference type="InterPro" id="IPR005797">
    <property type="entry name" value="Cyt_b/b6_N"/>
</dbReference>
<dbReference type="EMBL" id="KM104865">
    <property type="protein sequence ID" value="AIS20788.1"/>
    <property type="molecule type" value="Genomic_DNA"/>
</dbReference>
<dbReference type="PIRSF" id="PIRSF038885">
    <property type="entry name" value="COB"/>
    <property type="match status" value="1"/>
</dbReference>
<gene>
    <name evidence="23" type="primary">CYTB</name>
</gene>
<feature type="transmembrane region" description="Helical" evidence="20">
    <location>
        <begin position="114"/>
        <end position="134"/>
    </location>
</feature>
<dbReference type="InterPro" id="IPR048259">
    <property type="entry name" value="Cytochrome_b_N_euk/bac"/>
</dbReference>
<evidence type="ECO:0000256" key="20">
    <source>
        <dbReference type="RuleBase" id="RU362117"/>
    </source>
</evidence>
<evidence type="ECO:0000256" key="15">
    <source>
        <dbReference type="ARBA" id="ARBA00023128"/>
    </source>
</evidence>
<dbReference type="GO" id="GO:0008121">
    <property type="term" value="F:quinol-cytochrome-c reductase activity"/>
    <property type="evidence" value="ECO:0007669"/>
    <property type="project" value="InterPro"/>
</dbReference>
<feature type="domain" description="Cytochrome b/b6 C-terminal region profile" evidence="22">
    <location>
        <begin position="211"/>
        <end position="380"/>
    </location>
</feature>
<dbReference type="CDD" id="cd00284">
    <property type="entry name" value="Cytochrome_b_N"/>
    <property type="match status" value="1"/>
</dbReference>
<dbReference type="Pfam" id="PF00033">
    <property type="entry name" value="Cytochrome_B"/>
    <property type="match status" value="1"/>
</dbReference>
<evidence type="ECO:0000256" key="17">
    <source>
        <dbReference type="ARBA" id="ARBA00061233"/>
    </source>
</evidence>
<reference evidence="23" key="1">
    <citation type="journal article" date="2014" name="Mitochondrial DNA">
        <title>The Complete mitochondrial genome of Spinibarbus denticulatus (Oshima).</title>
        <authorList>
            <person name="Tong Q.L."/>
            <person name="Yao Y.T."/>
            <person name="Lin L.H."/>
            <person name="Ji X."/>
        </authorList>
    </citation>
    <scope>NUCLEOTIDE SEQUENCE</scope>
</reference>
<evidence type="ECO:0000256" key="6">
    <source>
        <dbReference type="ARBA" id="ARBA00022617"/>
    </source>
</evidence>
<dbReference type="PROSITE" id="PS51002">
    <property type="entry name" value="CYTB_NTER"/>
    <property type="match status" value="1"/>
</dbReference>
<keyword evidence="11 20" id="KW-0249">Electron transport</keyword>
<keyword evidence="13 19" id="KW-0408">Iron</keyword>
<dbReference type="CDD" id="cd00290">
    <property type="entry name" value="cytochrome_b_C"/>
    <property type="match status" value="1"/>
</dbReference>
<dbReference type="CTD" id="4519"/>
<evidence type="ECO:0000256" key="19">
    <source>
        <dbReference type="PIRSR" id="PIRSR038885-2"/>
    </source>
</evidence>
<comment type="similarity">
    <text evidence="17 20">Belongs to the cytochrome b family.</text>
</comment>
<accession>A0A0U1XDU3</accession>
<evidence type="ECO:0000256" key="18">
    <source>
        <dbReference type="PIRSR" id="PIRSR038885-1"/>
    </source>
</evidence>
<geneLocation type="mitochondrion" evidence="23"/>
<feature type="binding site" description="axial binding residue" evidence="19">
    <location>
        <position position="84"/>
    </location>
    <ligand>
        <name>heme b</name>
        <dbReference type="ChEBI" id="CHEBI:60344"/>
        <label>b562</label>
    </ligand>
    <ligandPart>
        <name>Fe</name>
        <dbReference type="ChEBI" id="CHEBI:18248"/>
    </ligandPart>
</feature>
<name>A0A0U1XDU3_9SAUR</name>
<dbReference type="EMBL" id="KP981388">
    <property type="protein sequence ID" value="AKQ77773.1"/>
    <property type="molecule type" value="Genomic_DNA"/>
</dbReference>
<feature type="transmembrane region" description="Helical" evidence="20">
    <location>
        <begin position="31"/>
        <end position="57"/>
    </location>
</feature>
<evidence type="ECO:0000259" key="22">
    <source>
        <dbReference type="PROSITE" id="PS51003"/>
    </source>
</evidence>
<evidence type="ECO:0000256" key="1">
    <source>
        <dbReference type="ARBA" id="ARBA00002566"/>
    </source>
</evidence>
<dbReference type="RefSeq" id="YP_009093625.1">
    <property type="nucleotide sequence ID" value="NC_025320.1"/>
</dbReference>
<evidence type="ECO:0000256" key="3">
    <source>
        <dbReference type="ARBA" id="ARBA00011660"/>
    </source>
</evidence>
<feature type="transmembrane region" description="Helical" evidence="20">
    <location>
        <begin position="320"/>
        <end position="341"/>
    </location>
</feature>